<evidence type="ECO:0000313" key="2">
    <source>
        <dbReference type="Proteomes" id="UP000605970"/>
    </source>
</evidence>
<sequence>MTSLSREKVEEICQYIRKSPNSVFGQKYWQCRHVSVIQSQQKADKWQTRNCKISGFSSLMEKLFEIWNYFNKSKFGWEDRPGGTKTLSSTPIVVLILFLRKPDGSKTKDLALITFNFKTLFENTKRVY</sequence>
<evidence type="ECO:0000313" key="1">
    <source>
        <dbReference type="EMBL" id="KAF7635033.1"/>
    </source>
</evidence>
<organism evidence="1 2">
    <name type="scientific">Meloidogyne graminicola</name>
    <dbReference type="NCBI Taxonomy" id="189291"/>
    <lineage>
        <taxon>Eukaryota</taxon>
        <taxon>Metazoa</taxon>
        <taxon>Ecdysozoa</taxon>
        <taxon>Nematoda</taxon>
        <taxon>Chromadorea</taxon>
        <taxon>Rhabditida</taxon>
        <taxon>Tylenchina</taxon>
        <taxon>Tylenchomorpha</taxon>
        <taxon>Tylenchoidea</taxon>
        <taxon>Meloidogynidae</taxon>
        <taxon>Meloidogyninae</taxon>
        <taxon>Meloidogyne</taxon>
    </lineage>
</organism>
<comment type="caution">
    <text evidence="1">The sequence shown here is derived from an EMBL/GenBank/DDBJ whole genome shotgun (WGS) entry which is preliminary data.</text>
</comment>
<dbReference type="EMBL" id="JABEBT010000048">
    <property type="protein sequence ID" value="KAF7635033.1"/>
    <property type="molecule type" value="Genomic_DNA"/>
</dbReference>
<dbReference type="OrthoDB" id="18598at2759"/>
<accession>A0A8S9ZP93</accession>
<name>A0A8S9ZP93_9BILA</name>
<proteinExistence type="predicted"/>
<dbReference type="Proteomes" id="UP000605970">
    <property type="component" value="Unassembled WGS sequence"/>
</dbReference>
<gene>
    <name evidence="1" type="ORF">Mgra_00005631</name>
</gene>
<protein>
    <submittedName>
        <fullName evidence="1">Uncharacterized protein</fullName>
    </submittedName>
</protein>
<dbReference type="AlphaFoldDB" id="A0A8S9ZP93"/>
<reference evidence="1" key="1">
    <citation type="journal article" date="2020" name="Ecol. Evol.">
        <title>Genome structure and content of the rice root-knot nematode (Meloidogyne graminicola).</title>
        <authorList>
            <person name="Phan N.T."/>
            <person name="Danchin E.G.J."/>
            <person name="Klopp C."/>
            <person name="Perfus-Barbeoch L."/>
            <person name="Kozlowski D.K."/>
            <person name="Koutsovoulos G.D."/>
            <person name="Lopez-Roques C."/>
            <person name="Bouchez O."/>
            <person name="Zahm M."/>
            <person name="Besnard G."/>
            <person name="Bellafiore S."/>
        </authorList>
    </citation>
    <scope>NUCLEOTIDE SEQUENCE</scope>
    <source>
        <strain evidence="1">VN-18</strain>
    </source>
</reference>
<keyword evidence="2" id="KW-1185">Reference proteome</keyword>